<dbReference type="Pfam" id="PF13086">
    <property type="entry name" value="AAA_11"/>
    <property type="match status" value="1"/>
</dbReference>
<dbReference type="EC" id="3.6.4.12" evidence="4"/>
<keyword evidence="28" id="KW-1185">Reference proteome</keyword>
<dbReference type="PANTHER" id="PTHR43788">
    <property type="entry name" value="DNA2/NAM7 HELICASE FAMILY MEMBER"/>
    <property type="match status" value="1"/>
</dbReference>
<name>A0A4Y7ST97_COPMI</name>
<comment type="catalytic activity">
    <reaction evidence="22">
        <text>ATP + H2O = ADP + phosphate + H(+)</text>
        <dbReference type="Rhea" id="RHEA:13065"/>
        <dbReference type="ChEBI" id="CHEBI:15377"/>
        <dbReference type="ChEBI" id="CHEBI:15378"/>
        <dbReference type="ChEBI" id="CHEBI:30616"/>
        <dbReference type="ChEBI" id="CHEBI:43474"/>
        <dbReference type="ChEBI" id="CHEBI:456216"/>
        <dbReference type="EC" id="3.6.4.12"/>
    </reaction>
</comment>
<organism evidence="27 28">
    <name type="scientific">Coprinellus micaceus</name>
    <name type="common">Glistening ink-cap mushroom</name>
    <name type="synonym">Coprinus micaceus</name>
    <dbReference type="NCBI Taxonomy" id="71717"/>
    <lineage>
        <taxon>Eukaryota</taxon>
        <taxon>Fungi</taxon>
        <taxon>Dikarya</taxon>
        <taxon>Basidiomycota</taxon>
        <taxon>Agaricomycotina</taxon>
        <taxon>Agaricomycetes</taxon>
        <taxon>Agaricomycetidae</taxon>
        <taxon>Agaricales</taxon>
        <taxon>Agaricineae</taxon>
        <taxon>Psathyrellaceae</taxon>
        <taxon>Coprinellus</taxon>
    </lineage>
</organism>
<dbReference type="SUPFAM" id="SSF52540">
    <property type="entry name" value="P-loop containing nucleoside triphosphate hydrolases"/>
    <property type="match status" value="1"/>
</dbReference>
<keyword evidence="7" id="KW-0235">DNA replication</keyword>
<dbReference type="OrthoDB" id="6513042at2759"/>
<evidence type="ECO:0000256" key="18">
    <source>
        <dbReference type="ARBA" id="ARBA00023125"/>
    </source>
</evidence>
<keyword evidence="14" id="KW-0347">Helicase</keyword>
<sequence>MVGLLQGLDASFHPPSSSTTSSPSTTSSRTTIPSTRSVSGEASPLIDLTDRPSSTPCPTTPKKGGMPNSNPPQATAANVGDVDMEELFAGAEDWDLNDFVLSPRKPSPKKPLTQRPVHTNSFPPTQAVSRPDADESDPYTRCVIDSVSEVDLDGQWAKQLDIHVDKVVNDLRTIYLLNDWYDTDARPGDIVNAIGPFEISPSSARPTIRITAQTNLLILHPDILLTATALSNAPQCARKPLLSSLVRASSDITPALVWGNMLHEVMQTCLSEKRWEEAWINERIDQVLMNGLGMLLALNVSVETARTELRRRAIGLTIFKDRYIADTPKNEAVLSDTRARPGDNELLLAIPQLHEIEEDIWSPKYGLKGKVDATVEAVISEKAPILSTSSTMNKTTSGPRPFEIKTGRTLAALEHRAQTMLYTLLASERYGTDVPDGLLYYTQSDTVVRVPRTRNEIRGLVVARNQLASYMIKRIGREGDIRKKRREELEQEERQGDIEEIGMGAEPFLPPPIDSEHACKKCYTLDTCMLYRYAFSTTTPSSRLLPLEEPPTGLDAPQSILDAYHLKTGHLTPEQGMFFRKWETLLSLEERDLVRFRRELWTIGAVERERMGRCFAGMVIRPSTLREEEGVGLNSPGSTPVREGKEYKFHYTFVRSKSRKNLLNGHLNIGDPVTLSVEPHLLAFAQGYITHLTADEVHLGVDHRVDLDQIRARMQKGQTQGVSSSLVGKGEEEEVVFRIDKDELFGGMGRMRNNIAQLFYVNGDKKRLGLVVDLRKPDFTPSLSPEDLVSGPETRTHVEHLNDSQRGAISKVLSAEDYALVLGMPGTGKTTVIAALIKILVAQGRTVLLTSYTHSAVDTILRKLDEGLGFGVLRLGNLEKIHPDVRKYTIGARKKAETVEQLEMQWMGPPVVASTCLSLPPLVKNYQARRGGLDVSLFRRLSDAHPDSVIDLREQYRMNEDIMTLSNRLIYGDRLKCGSEEVARRKLILPNESVEVPMCAGIQDKDRCWLSYLTSPDTTAVFVDTDTLGPGVAHDSRVGDLVQNEVEADLVVQLVQALVGKWGVRKKDVGVISLYRQQVKLLKSLLGVGGRGPRDDGDGEEQVEALTADKSQGRDKQCVIVSMVRSNDEGRVGELVKDWRRMNVSFTRARSKLVIFGSRKTLKVDPLLAQFFELMEERGWVYELPVNAHLVH</sequence>
<dbReference type="Pfam" id="PF08696">
    <property type="entry name" value="Dna2"/>
    <property type="match status" value="1"/>
</dbReference>
<evidence type="ECO:0000313" key="28">
    <source>
        <dbReference type="Proteomes" id="UP000298030"/>
    </source>
</evidence>
<dbReference type="GO" id="GO:0006281">
    <property type="term" value="P:DNA repair"/>
    <property type="evidence" value="ECO:0007669"/>
    <property type="project" value="UniProtKB-KW"/>
</dbReference>
<evidence type="ECO:0000256" key="2">
    <source>
        <dbReference type="ARBA" id="ARBA00004123"/>
    </source>
</evidence>
<dbReference type="Gene3D" id="3.90.320.10">
    <property type="match status" value="1"/>
</dbReference>
<evidence type="ECO:0000259" key="25">
    <source>
        <dbReference type="Pfam" id="PF13086"/>
    </source>
</evidence>
<keyword evidence="16" id="KW-0408">Iron</keyword>
<keyword evidence="18" id="KW-0238">DNA-binding</keyword>
<proteinExistence type="inferred from homology"/>
<evidence type="ECO:0000256" key="5">
    <source>
        <dbReference type="ARBA" id="ARBA00021516"/>
    </source>
</evidence>
<dbReference type="CDD" id="cd22318">
    <property type="entry name" value="DNA2_N-like"/>
    <property type="match status" value="1"/>
</dbReference>
<keyword evidence="8" id="KW-0540">Nuclease</keyword>
<feature type="region of interest" description="Disordered" evidence="23">
    <location>
        <begin position="99"/>
        <end position="137"/>
    </location>
</feature>
<feature type="non-terminal residue" evidence="27">
    <location>
        <position position="1192"/>
    </location>
</feature>
<keyword evidence="11" id="KW-0255">Endonuclease</keyword>
<evidence type="ECO:0000256" key="6">
    <source>
        <dbReference type="ARBA" id="ARBA00022485"/>
    </source>
</evidence>
<evidence type="ECO:0000256" key="9">
    <source>
        <dbReference type="ARBA" id="ARBA00022723"/>
    </source>
</evidence>
<evidence type="ECO:0000256" key="7">
    <source>
        <dbReference type="ARBA" id="ARBA00022705"/>
    </source>
</evidence>
<keyword evidence="10" id="KW-0547">Nucleotide-binding</keyword>
<dbReference type="PANTHER" id="PTHR43788:SF8">
    <property type="entry name" value="DNA-BINDING PROTEIN SMUBP-2"/>
    <property type="match status" value="1"/>
</dbReference>
<feature type="compositionally biased region" description="Polar residues" evidence="23">
    <location>
        <begin position="67"/>
        <end position="76"/>
    </location>
</feature>
<dbReference type="GO" id="GO:0046872">
    <property type="term" value="F:metal ion binding"/>
    <property type="evidence" value="ECO:0007669"/>
    <property type="project" value="UniProtKB-KW"/>
</dbReference>
<dbReference type="FunFam" id="3.40.50.300:FF:000789">
    <property type="entry name" value="DNA replication ATP-dependent helicase/nuclease DNA2"/>
    <property type="match status" value="1"/>
</dbReference>
<dbReference type="GO" id="GO:0006260">
    <property type="term" value="P:DNA replication"/>
    <property type="evidence" value="ECO:0007669"/>
    <property type="project" value="UniProtKB-KW"/>
</dbReference>
<keyword evidence="17" id="KW-0411">Iron-sulfur</keyword>
<dbReference type="EMBL" id="QPFP01000060">
    <property type="protein sequence ID" value="TEB25090.1"/>
    <property type="molecule type" value="Genomic_DNA"/>
</dbReference>
<dbReference type="Gene3D" id="3.40.50.300">
    <property type="entry name" value="P-loop containing nucleotide triphosphate hydrolases"/>
    <property type="match status" value="2"/>
</dbReference>
<evidence type="ECO:0000256" key="3">
    <source>
        <dbReference type="ARBA" id="ARBA00007913"/>
    </source>
</evidence>
<gene>
    <name evidence="27" type="ORF">FA13DRAFT_1611887</name>
</gene>
<evidence type="ECO:0000259" key="24">
    <source>
        <dbReference type="Pfam" id="PF08696"/>
    </source>
</evidence>
<dbReference type="CDD" id="cd18808">
    <property type="entry name" value="SF1_C_Upf1"/>
    <property type="match status" value="1"/>
</dbReference>
<evidence type="ECO:0000256" key="21">
    <source>
        <dbReference type="ARBA" id="ARBA00023268"/>
    </source>
</evidence>
<keyword evidence="13" id="KW-0378">Hydrolase</keyword>
<dbReference type="InterPro" id="IPR047187">
    <property type="entry name" value="SF1_C_Upf1"/>
</dbReference>
<accession>A0A4Y7ST97</accession>
<dbReference type="InterPro" id="IPR011604">
    <property type="entry name" value="PDDEXK-like_dom_sf"/>
</dbReference>
<evidence type="ECO:0000256" key="20">
    <source>
        <dbReference type="ARBA" id="ARBA00023242"/>
    </source>
</evidence>
<dbReference type="InterPro" id="IPR027417">
    <property type="entry name" value="P-loop_NTPase"/>
</dbReference>
<feature type="compositionally biased region" description="Polar residues" evidence="23">
    <location>
        <begin position="116"/>
        <end position="128"/>
    </location>
</feature>
<dbReference type="GO" id="GO:0005524">
    <property type="term" value="F:ATP binding"/>
    <property type="evidence" value="ECO:0007669"/>
    <property type="project" value="UniProtKB-KW"/>
</dbReference>
<dbReference type="InterPro" id="IPR041677">
    <property type="entry name" value="DNA2/NAM7_AAA_11"/>
</dbReference>
<keyword evidence="6" id="KW-0004">4Fe-4S</keyword>
<dbReference type="GO" id="GO:0005634">
    <property type="term" value="C:nucleus"/>
    <property type="evidence" value="ECO:0007669"/>
    <property type="project" value="UniProtKB-SubCell"/>
</dbReference>
<evidence type="ECO:0000256" key="12">
    <source>
        <dbReference type="ARBA" id="ARBA00022763"/>
    </source>
</evidence>
<dbReference type="GO" id="GO:0003677">
    <property type="term" value="F:DNA binding"/>
    <property type="evidence" value="ECO:0007669"/>
    <property type="project" value="UniProtKB-KW"/>
</dbReference>
<evidence type="ECO:0000256" key="23">
    <source>
        <dbReference type="SAM" id="MobiDB-lite"/>
    </source>
</evidence>
<dbReference type="GO" id="GO:0005737">
    <property type="term" value="C:cytoplasm"/>
    <property type="evidence" value="ECO:0007669"/>
    <property type="project" value="TreeGrafter"/>
</dbReference>
<comment type="subcellular location">
    <subcellularLocation>
        <location evidence="2">Nucleus</location>
    </subcellularLocation>
</comment>
<feature type="compositionally biased region" description="Low complexity" evidence="23">
    <location>
        <begin position="52"/>
        <end position="61"/>
    </location>
</feature>
<evidence type="ECO:0000256" key="19">
    <source>
        <dbReference type="ARBA" id="ARBA00023204"/>
    </source>
</evidence>
<evidence type="ECO:0000259" key="26">
    <source>
        <dbReference type="Pfam" id="PF13087"/>
    </source>
</evidence>
<feature type="domain" description="DNA replication factor Dna2 N-terminal" evidence="24">
    <location>
        <begin position="170"/>
        <end position="377"/>
    </location>
</feature>
<evidence type="ECO:0000256" key="17">
    <source>
        <dbReference type="ARBA" id="ARBA00023014"/>
    </source>
</evidence>
<evidence type="ECO:0000256" key="13">
    <source>
        <dbReference type="ARBA" id="ARBA00022801"/>
    </source>
</evidence>
<dbReference type="Proteomes" id="UP000298030">
    <property type="component" value="Unassembled WGS sequence"/>
</dbReference>
<evidence type="ECO:0000256" key="10">
    <source>
        <dbReference type="ARBA" id="ARBA00022741"/>
    </source>
</evidence>
<dbReference type="InterPro" id="IPR014808">
    <property type="entry name" value="DNA_replication_fac_Dna2_N"/>
</dbReference>
<evidence type="ECO:0000256" key="4">
    <source>
        <dbReference type="ARBA" id="ARBA00012551"/>
    </source>
</evidence>
<protein>
    <recommendedName>
        <fullName evidence="5">DNA replication ATP-dependent helicase/nuclease DNA2</fullName>
        <ecNumber evidence="4">3.6.4.12</ecNumber>
    </recommendedName>
</protein>
<dbReference type="Pfam" id="PF13087">
    <property type="entry name" value="AAA_12"/>
    <property type="match status" value="1"/>
</dbReference>
<comment type="caution">
    <text evidence="27">The sequence shown here is derived from an EMBL/GenBank/DDBJ whole genome shotgun (WGS) entry which is preliminary data.</text>
</comment>
<evidence type="ECO:0000256" key="16">
    <source>
        <dbReference type="ARBA" id="ARBA00023004"/>
    </source>
</evidence>
<dbReference type="GO" id="GO:0016887">
    <property type="term" value="F:ATP hydrolysis activity"/>
    <property type="evidence" value="ECO:0007669"/>
    <property type="project" value="RHEA"/>
</dbReference>
<evidence type="ECO:0000256" key="1">
    <source>
        <dbReference type="ARBA" id="ARBA00001966"/>
    </source>
</evidence>
<evidence type="ECO:0000313" key="27">
    <source>
        <dbReference type="EMBL" id="TEB25090.1"/>
    </source>
</evidence>
<keyword evidence="9" id="KW-0479">Metal-binding</keyword>
<evidence type="ECO:0000256" key="22">
    <source>
        <dbReference type="ARBA" id="ARBA00047995"/>
    </source>
</evidence>
<evidence type="ECO:0000256" key="14">
    <source>
        <dbReference type="ARBA" id="ARBA00022806"/>
    </source>
</evidence>
<reference evidence="27 28" key="1">
    <citation type="journal article" date="2019" name="Nat. Ecol. Evol.">
        <title>Megaphylogeny resolves global patterns of mushroom evolution.</title>
        <authorList>
            <person name="Varga T."/>
            <person name="Krizsan K."/>
            <person name="Foldi C."/>
            <person name="Dima B."/>
            <person name="Sanchez-Garcia M."/>
            <person name="Sanchez-Ramirez S."/>
            <person name="Szollosi G.J."/>
            <person name="Szarkandi J.G."/>
            <person name="Papp V."/>
            <person name="Albert L."/>
            <person name="Andreopoulos W."/>
            <person name="Angelini C."/>
            <person name="Antonin V."/>
            <person name="Barry K.W."/>
            <person name="Bougher N.L."/>
            <person name="Buchanan P."/>
            <person name="Buyck B."/>
            <person name="Bense V."/>
            <person name="Catcheside P."/>
            <person name="Chovatia M."/>
            <person name="Cooper J."/>
            <person name="Damon W."/>
            <person name="Desjardin D."/>
            <person name="Finy P."/>
            <person name="Geml J."/>
            <person name="Haridas S."/>
            <person name="Hughes K."/>
            <person name="Justo A."/>
            <person name="Karasinski D."/>
            <person name="Kautmanova I."/>
            <person name="Kiss B."/>
            <person name="Kocsube S."/>
            <person name="Kotiranta H."/>
            <person name="LaButti K.M."/>
            <person name="Lechner B.E."/>
            <person name="Liimatainen K."/>
            <person name="Lipzen A."/>
            <person name="Lukacs Z."/>
            <person name="Mihaltcheva S."/>
            <person name="Morgado L.N."/>
            <person name="Niskanen T."/>
            <person name="Noordeloos M.E."/>
            <person name="Ohm R.A."/>
            <person name="Ortiz-Santana B."/>
            <person name="Ovrebo C."/>
            <person name="Racz N."/>
            <person name="Riley R."/>
            <person name="Savchenko A."/>
            <person name="Shiryaev A."/>
            <person name="Soop K."/>
            <person name="Spirin V."/>
            <person name="Szebenyi C."/>
            <person name="Tomsovsky M."/>
            <person name="Tulloss R.E."/>
            <person name="Uehling J."/>
            <person name="Grigoriev I.V."/>
            <person name="Vagvolgyi C."/>
            <person name="Papp T."/>
            <person name="Martin F.M."/>
            <person name="Miettinen O."/>
            <person name="Hibbett D.S."/>
            <person name="Nagy L.G."/>
        </authorList>
    </citation>
    <scope>NUCLEOTIDE SEQUENCE [LARGE SCALE GENOMIC DNA]</scope>
    <source>
        <strain evidence="27 28">FP101781</strain>
    </source>
</reference>
<dbReference type="GO" id="GO:0051539">
    <property type="term" value="F:4 iron, 4 sulfur cluster binding"/>
    <property type="evidence" value="ECO:0007669"/>
    <property type="project" value="UniProtKB-KW"/>
</dbReference>
<dbReference type="GO" id="GO:0043139">
    <property type="term" value="F:5'-3' DNA helicase activity"/>
    <property type="evidence" value="ECO:0007669"/>
    <property type="project" value="TreeGrafter"/>
</dbReference>
<comment type="similarity">
    <text evidence="3">Belongs to the DNA2/NAM7 helicase family.</text>
</comment>
<keyword evidence="19" id="KW-0234">DNA repair</keyword>
<evidence type="ECO:0000256" key="8">
    <source>
        <dbReference type="ARBA" id="ARBA00022722"/>
    </source>
</evidence>
<dbReference type="GO" id="GO:0004519">
    <property type="term" value="F:endonuclease activity"/>
    <property type="evidence" value="ECO:0007669"/>
    <property type="project" value="UniProtKB-KW"/>
</dbReference>
<keyword evidence="15" id="KW-0067">ATP-binding</keyword>
<feature type="domain" description="DNA2/NAM7 helicase-like C-terminal" evidence="26">
    <location>
        <begin position="933"/>
        <end position="1159"/>
    </location>
</feature>
<feature type="domain" description="DNA2/NAM7 helicase helicase" evidence="25">
    <location>
        <begin position="800"/>
        <end position="896"/>
    </location>
</feature>
<feature type="compositionally biased region" description="Low complexity" evidence="23">
    <location>
        <begin position="14"/>
        <end position="37"/>
    </location>
</feature>
<evidence type="ECO:0000256" key="15">
    <source>
        <dbReference type="ARBA" id="ARBA00022840"/>
    </source>
</evidence>
<keyword evidence="21" id="KW-0511">Multifunctional enzyme</keyword>
<dbReference type="InterPro" id="IPR041679">
    <property type="entry name" value="DNA2/NAM7-like_C"/>
</dbReference>
<dbReference type="AlphaFoldDB" id="A0A4Y7ST97"/>
<dbReference type="InterPro" id="IPR050534">
    <property type="entry name" value="Coronavir_polyprotein_1ab"/>
</dbReference>
<feature type="region of interest" description="Disordered" evidence="23">
    <location>
        <begin position="1"/>
        <end position="76"/>
    </location>
</feature>
<keyword evidence="12" id="KW-0227">DNA damage</keyword>
<evidence type="ECO:0000256" key="11">
    <source>
        <dbReference type="ARBA" id="ARBA00022759"/>
    </source>
</evidence>
<keyword evidence="20" id="KW-0539">Nucleus</keyword>
<dbReference type="STRING" id="71717.A0A4Y7ST97"/>
<comment type="cofactor">
    <cofactor evidence="1">
        <name>[4Fe-4S] cluster</name>
        <dbReference type="ChEBI" id="CHEBI:49883"/>
    </cofactor>
</comment>